<keyword evidence="2" id="KW-1185">Reference proteome</keyword>
<sequence length="249" mass="27572">MSSLDPNSLENGYFPEDLLIQKQGSFSVWYSPFDYVNPAAKIVLVGITPGYQQASNALRKAHQVLMAGGSIEHAKSESKKFASFSGPIRNNLTGMLDFIGIPQLLNIPSTKAFFEDQTHLVHFTSALRYPVMINGENYGGTPAITKTPFLKHQLESWFAKECQMLPDALFVPLGPKVSESLWALKEKGMLRGDQILDGLPHPSGANAERVKYFLMKKSRDALSSRTNASVIDQARESLTRKVNNAIARK</sequence>
<name>A0ABR9DND6_9GAMM</name>
<reference evidence="1 2" key="1">
    <citation type="submission" date="2020-09" db="EMBL/GenBank/DDBJ databases">
        <title>Methylomonas albis sp. nov. and Methylomonas fluvii sp. nov.: Two cold-adapted methanotrophs from the River Elbe and an amended description of Methylovulum psychrotolerans strain Eb1.</title>
        <authorList>
            <person name="Bussmann I.K."/>
            <person name="Klings K.-W."/>
            <person name="Warnstedt J."/>
            <person name="Hoppert M."/>
            <person name="Saborowski A."/>
            <person name="Horn F."/>
            <person name="Liebner S."/>
        </authorList>
    </citation>
    <scope>NUCLEOTIDE SEQUENCE [LARGE SCALE GENOMIC DNA]</scope>
    <source>
        <strain evidence="1 2">EbB</strain>
    </source>
</reference>
<evidence type="ECO:0008006" key="3">
    <source>
        <dbReference type="Google" id="ProtNLM"/>
    </source>
</evidence>
<protein>
    <recommendedName>
        <fullName evidence="3">Uracil DNA glycosylase superfamily protein</fullName>
    </recommendedName>
</protein>
<evidence type="ECO:0000313" key="2">
    <source>
        <dbReference type="Proteomes" id="UP000641152"/>
    </source>
</evidence>
<evidence type="ECO:0000313" key="1">
    <source>
        <dbReference type="EMBL" id="MBD9363774.1"/>
    </source>
</evidence>
<gene>
    <name evidence="1" type="ORF">EBB_25430</name>
</gene>
<dbReference type="EMBL" id="JACXST010000004">
    <property type="protein sequence ID" value="MBD9363774.1"/>
    <property type="molecule type" value="Genomic_DNA"/>
</dbReference>
<dbReference type="Proteomes" id="UP000641152">
    <property type="component" value="Unassembled WGS sequence"/>
</dbReference>
<accession>A0ABR9DND6</accession>
<proteinExistence type="predicted"/>
<comment type="caution">
    <text evidence="1">The sequence shown here is derived from an EMBL/GenBank/DDBJ whole genome shotgun (WGS) entry which is preliminary data.</text>
</comment>
<organism evidence="1 2">
    <name type="scientific">Methylomonas fluvii</name>
    <dbReference type="NCBI Taxonomy" id="1854564"/>
    <lineage>
        <taxon>Bacteria</taxon>
        <taxon>Pseudomonadati</taxon>
        <taxon>Pseudomonadota</taxon>
        <taxon>Gammaproteobacteria</taxon>
        <taxon>Methylococcales</taxon>
        <taxon>Methylococcaceae</taxon>
        <taxon>Methylomonas</taxon>
    </lineage>
</organism>